<proteinExistence type="predicted"/>
<dbReference type="EMBL" id="CM016556">
    <property type="protein sequence ID" value="TKW15279.1"/>
    <property type="molecule type" value="Genomic_DNA"/>
</dbReference>
<evidence type="ECO:0000313" key="2">
    <source>
        <dbReference type="Proteomes" id="UP000298652"/>
    </source>
</evidence>
<dbReference type="OMA" id="MSWMVLP"/>
<dbReference type="PANTHER" id="PTHR46033">
    <property type="entry name" value="PROTEIN MAIN-LIKE 2"/>
    <property type="match status" value="1"/>
</dbReference>
<dbReference type="AlphaFoldDB" id="A0A4U6UMV9"/>
<sequence>MQDVVMILGLPLEGHPAPKLEDGDNSKKTSGHFVNTFLLPDASGNTMSWMVLPLLGQDWDNIRLYSWGLAVLAWLYKQLYEACRRTARDSNVGGERYKETDWRLKHAQYLIQWENRQRCDAEDGPYIPNNEYIQWYYAYTRTKVKPSSSNVPIKDAPSDSSDDILDEYNTVTRYGTQPERATLHDYMSEDDNPTYGEELEMSGMFDAPHVTQTQGESSQLNPATPGRVARQRLPRQLEWHGGPLTY</sequence>
<keyword evidence="2" id="KW-1185">Reference proteome</keyword>
<reference evidence="1" key="1">
    <citation type="submission" date="2019-03" db="EMBL/GenBank/DDBJ databases">
        <title>WGS assembly of Setaria viridis.</title>
        <authorList>
            <person name="Huang P."/>
            <person name="Jenkins J."/>
            <person name="Grimwood J."/>
            <person name="Barry K."/>
            <person name="Healey A."/>
            <person name="Mamidi S."/>
            <person name="Sreedasyam A."/>
            <person name="Shu S."/>
            <person name="Feldman M."/>
            <person name="Wu J."/>
            <person name="Yu Y."/>
            <person name="Chen C."/>
            <person name="Johnson J."/>
            <person name="Rokhsar D."/>
            <person name="Baxter I."/>
            <person name="Schmutz J."/>
            <person name="Brutnell T."/>
            <person name="Kellogg E."/>
        </authorList>
    </citation>
    <scope>NUCLEOTIDE SEQUENCE [LARGE SCALE GENOMIC DNA]</scope>
</reference>
<dbReference type="GO" id="GO:0010073">
    <property type="term" value="P:meristem maintenance"/>
    <property type="evidence" value="ECO:0007669"/>
    <property type="project" value="InterPro"/>
</dbReference>
<gene>
    <name evidence="1" type="ORF">SEVIR_5G227000v2</name>
</gene>
<evidence type="ECO:0008006" key="3">
    <source>
        <dbReference type="Google" id="ProtNLM"/>
    </source>
</evidence>
<dbReference type="Proteomes" id="UP000298652">
    <property type="component" value="Chromosome 5"/>
</dbReference>
<name>A0A4U6UMV9_SETVI</name>
<accession>A0A4U6UMV9</accession>
<evidence type="ECO:0000313" key="1">
    <source>
        <dbReference type="EMBL" id="TKW15279.1"/>
    </source>
</evidence>
<dbReference type="PANTHER" id="PTHR46033:SF82">
    <property type="entry name" value="AMINOTRANSFERASE-LIKE PLANT MOBILE DOMAIN-CONTAINING PROTEIN"/>
    <property type="match status" value="1"/>
</dbReference>
<protein>
    <recommendedName>
        <fullName evidence="3">Aminotransferase-like plant mobile domain-containing protein</fullName>
    </recommendedName>
</protein>
<organism evidence="1 2">
    <name type="scientific">Setaria viridis</name>
    <name type="common">Green bristlegrass</name>
    <name type="synonym">Setaria italica subsp. viridis</name>
    <dbReference type="NCBI Taxonomy" id="4556"/>
    <lineage>
        <taxon>Eukaryota</taxon>
        <taxon>Viridiplantae</taxon>
        <taxon>Streptophyta</taxon>
        <taxon>Embryophyta</taxon>
        <taxon>Tracheophyta</taxon>
        <taxon>Spermatophyta</taxon>
        <taxon>Magnoliopsida</taxon>
        <taxon>Liliopsida</taxon>
        <taxon>Poales</taxon>
        <taxon>Poaceae</taxon>
        <taxon>PACMAD clade</taxon>
        <taxon>Panicoideae</taxon>
        <taxon>Panicodae</taxon>
        <taxon>Paniceae</taxon>
        <taxon>Cenchrinae</taxon>
        <taxon>Setaria</taxon>
    </lineage>
</organism>
<dbReference type="Gramene" id="TKW15279">
    <property type="protein sequence ID" value="TKW15279"/>
    <property type="gene ID" value="SEVIR_5G227000v2"/>
</dbReference>
<dbReference type="InterPro" id="IPR044824">
    <property type="entry name" value="MAIN-like"/>
</dbReference>